<comment type="similarity">
    <text evidence="1">Belongs to the ABI family.</text>
</comment>
<reference evidence="4" key="1">
    <citation type="journal article" date="2018" name="Gigascience">
        <title>Genome assembly of the Pink Ipe (Handroanthus impetiginosus, Bignoniaceae), a highly valued, ecologically keystone Neotropical timber forest tree.</title>
        <authorList>
            <person name="Silva-Junior O.B."/>
            <person name="Grattapaglia D."/>
            <person name="Novaes E."/>
            <person name="Collevatti R.G."/>
        </authorList>
    </citation>
    <scope>NUCLEOTIDE SEQUENCE [LARGE SCALE GENOMIC DNA]</scope>
    <source>
        <strain evidence="4">cv. UFG-1</strain>
    </source>
</reference>
<dbReference type="OrthoDB" id="2159336at2759"/>
<evidence type="ECO:0008006" key="5">
    <source>
        <dbReference type="Google" id="ProtNLM"/>
    </source>
</evidence>
<evidence type="ECO:0000313" key="4">
    <source>
        <dbReference type="Proteomes" id="UP000231279"/>
    </source>
</evidence>
<evidence type="ECO:0000256" key="1">
    <source>
        <dbReference type="ARBA" id="ARBA00010020"/>
    </source>
</evidence>
<dbReference type="EMBL" id="NKXS01003899">
    <property type="protein sequence ID" value="PIN08137.1"/>
    <property type="molecule type" value="Genomic_DNA"/>
</dbReference>
<dbReference type="InterPro" id="IPR028457">
    <property type="entry name" value="ABI"/>
</dbReference>
<organism evidence="3 4">
    <name type="scientific">Handroanthus impetiginosus</name>
    <dbReference type="NCBI Taxonomy" id="429701"/>
    <lineage>
        <taxon>Eukaryota</taxon>
        <taxon>Viridiplantae</taxon>
        <taxon>Streptophyta</taxon>
        <taxon>Embryophyta</taxon>
        <taxon>Tracheophyta</taxon>
        <taxon>Spermatophyta</taxon>
        <taxon>Magnoliopsida</taxon>
        <taxon>eudicotyledons</taxon>
        <taxon>Gunneridae</taxon>
        <taxon>Pentapetalae</taxon>
        <taxon>asterids</taxon>
        <taxon>lamiids</taxon>
        <taxon>Lamiales</taxon>
        <taxon>Bignoniaceae</taxon>
        <taxon>Crescentiina</taxon>
        <taxon>Tabebuia alliance</taxon>
        <taxon>Handroanthus</taxon>
    </lineage>
</organism>
<accession>A0A2G9GS44</accession>
<name>A0A2G9GS44_9LAMI</name>
<sequence>MQKDSINISLVDDATEFDKSLQELRDFGSQLYSAADYCETIFLKEEEDKRIALETAKECVWRAVVTVVDHIGSMSASLESLCLSNNNSIPQTQQKIDILKLRIGAWQQHSHKLALPRFYWSSDFPRHYCRYILPPSTMKTSIVSRDTEKGIEAKGKKEDQFETEEPLFLQTYNCKPALVENSTKDMDKKCGFSSPVVPVRDGQSILPKAEQSTFQFQEARKLKRSMINWKMMQNKDITSLIRRGKRVLA</sequence>
<dbReference type="Proteomes" id="UP000231279">
    <property type="component" value="Unassembled WGS sequence"/>
</dbReference>
<evidence type="ECO:0000313" key="3">
    <source>
        <dbReference type="EMBL" id="PIN08137.1"/>
    </source>
</evidence>
<evidence type="ECO:0000256" key="2">
    <source>
        <dbReference type="ARBA" id="ARBA00025223"/>
    </source>
</evidence>
<comment type="function">
    <text evidence="2">Involved in regulation of actin and microtubule organization. Part of a WAVE complex that activates the Arp2/3 complex.</text>
</comment>
<dbReference type="Gene3D" id="6.10.140.1620">
    <property type="match status" value="1"/>
</dbReference>
<comment type="caution">
    <text evidence="3">The sequence shown here is derived from an EMBL/GenBank/DDBJ whole genome shotgun (WGS) entry which is preliminary data.</text>
</comment>
<dbReference type="STRING" id="429701.A0A2G9GS44"/>
<dbReference type="AlphaFoldDB" id="A0A2G9GS44"/>
<gene>
    <name evidence="3" type="ORF">CDL12_19292</name>
</gene>
<keyword evidence="4" id="KW-1185">Reference proteome</keyword>
<protein>
    <recommendedName>
        <fullName evidence="5">Protein ABIL5</fullName>
    </recommendedName>
</protein>
<dbReference type="PANTHER" id="PTHR10460:SF11">
    <property type="entry name" value="PROTEIN ABIL5-RELATED"/>
    <property type="match status" value="1"/>
</dbReference>
<dbReference type="PANTHER" id="PTHR10460">
    <property type="entry name" value="ABL INTERACTOR FAMILY MEMBER"/>
    <property type="match status" value="1"/>
</dbReference>
<proteinExistence type="inferred from homology"/>